<dbReference type="PANTHER" id="PTHR11715">
    <property type="entry name" value="GLYCINE CLEAVAGE SYSTEM H PROTEIN"/>
    <property type="match status" value="1"/>
</dbReference>
<dbReference type="InterPro" id="IPR017453">
    <property type="entry name" value="GCV_H_sub"/>
</dbReference>
<dbReference type="GO" id="GO:0009249">
    <property type="term" value="P:protein lipoylation"/>
    <property type="evidence" value="ECO:0007669"/>
    <property type="project" value="TreeGrafter"/>
</dbReference>
<organism evidence="6 7">
    <name type="scientific">Inmirania thermothiophila</name>
    <dbReference type="NCBI Taxonomy" id="1750597"/>
    <lineage>
        <taxon>Bacteria</taxon>
        <taxon>Pseudomonadati</taxon>
        <taxon>Pseudomonadota</taxon>
        <taxon>Gammaproteobacteria</taxon>
        <taxon>Chromatiales</taxon>
        <taxon>Ectothiorhodospiraceae</taxon>
        <taxon>Inmirania</taxon>
    </lineage>
</organism>
<dbReference type="GO" id="GO:0005960">
    <property type="term" value="C:glycine cleavage complex"/>
    <property type="evidence" value="ECO:0007669"/>
    <property type="project" value="InterPro"/>
</dbReference>
<dbReference type="RefSeq" id="WP_123400000.1">
    <property type="nucleotide sequence ID" value="NZ_RJVI01000001.1"/>
</dbReference>
<evidence type="ECO:0000259" key="5">
    <source>
        <dbReference type="PROSITE" id="PS50968"/>
    </source>
</evidence>
<evidence type="ECO:0000313" key="6">
    <source>
        <dbReference type="EMBL" id="ROR34646.1"/>
    </source>
</evidence>
<dbReference type="OrthoDB" id="9796712at2"/>
<feature type="modified residue" description="N6-lipoyllysine" evidence="3 4">
    <location>
        <position position="65"/>
    </location>
</feature>
<dbReference type="InterPro" id="IPR000089">
    <property type="entry name" value="Biotin_lipoyl"/>
</dbReference>
<accession>A0A3N1Y759</accession>
<dbReference type="Pfam" id="PF01597">
    <property type="entry name" value="GCV_H"/>
    <property type="match status" value="1"/>
</dbReference>
<evidence type="ECO:0000256" key="1">
    <source>
        <dbReference type="ARBA" id="ARBA00009249"/>
    </source>
</evidence>
<feature type="domain" description="Lipoyl-binding" evidence="5">
    <location>
        <begin position="24"/>
        <end position="106"/>
    </location>
</feature>
<dbReference type="SUPFAM" id="SSF51230">
    <property type="entry name" value="Single hybrid motif"/>
    <property type="match status" value="1"/>
</dbReference>
<dbReference type="PROSITE" id="PS00189">
    <property type="entry name" value="LIPOYL"/>
    <property type="match status" value="1"/>
</dbReference>
<dbReference type="InterPro" id="IPR003016">
    <property type="entry name" value="2-oxoA_DH_lipoyl-BS"/>
</dbReference>
<keyword evidence="7" id="KW-1185">Reference proteome</keyword>
<dbReference type="Proteomes" id="UP000276634">
    <property type="component" value="Unassembled WGS sequence"/>
</dbReference>
<dbReference type="NCBIfam" id="NF002270">
    <property type="entry name" value="PRK01202.1"/>
    <property type="match status" value="1"/>
</dbReference>
<comment type="subunit">
    <text evidence="3">The glycine cleavage system is composed of four proteins: P, T, L and H.</text>
</comment>
<dbReference type="InterPro" id="IPR011053">
    <property type="entry name" value="Single_hybrid_motif"/>
</dbReference>
<evidence type="ECO:0000256" key="3">
    <source>
        <dbReference type="HAMAP-Rule" id="MF_00272"/>
    </source>
</evidence>
<comment type="caution">
    <text evidence="6">The sequence shown here is derived from an EMBL/GenBank/DDBJ whole genome shotgun (WGS) entry which is preliminary data.</text>
</comment>
<dbReference type="NCBIfam" id="TIGR00527">
    <property type="entry name" value="gcvH"/>
    <property type="match status" value="1"/>
</dbReference>
<gene>
    <name evidence="3" type="primary">gcvH</name>
    <name evidence="6" type="ORF">EDC57_0547</name>
</gene>
<dbReference type="CDD" id="cd06848">
    <property type="entry name" value="GCS_H"/>
    <property type="match status" value="1"/>
</dbReference>
<protein>
    <recommendedName>
        <fullName evidence="3">Glycine cleavage system H protein</fullName>
    </recommendedName>
</protein>
<dbReference type="EMBL" id="RJVI01000001">
    <property type="protein sequence ID" value="ROR34646.1"/>
    <property type="molecule type" value="Genomic_DNA"/>
</dbReference>
<dbReference type="PANTHER" id="PTHR11715:SF3">
    <property type="entry name" value="GLYCINE CLEAVAGE SYSTEM H PROTEIN-RELATED"/>
    <property type="match status" value="1"/>
</dbReference>
<dbReference type="GO" id="GO:0019464">
    <property type="term" value="P:glycine decarboxylation via glycine cleavage system"/>
    <property type="evidence" value="ECO:0007669"/>
    <property type="project" value="UniProtKB-UniRule"/>
</dbReference>
<dbReference type="HAMAP" id="MF_00272">
    <property type="entry name" value="GcvH"/>
    <property type="match status" value="1"/>
</dbReference>
<comment type="cofactor">
    <cofactor evidence="3">
        <name>(R)-lipoate</name>
        <dbReference type="ChEBI" id="CHEBI:83088"/>
    </cofactor>
    <text evidence="3">Binds 1 lipoyl cofactor covalently.</text>
</comment>
<dbReference type="InterPro" id="IPR002930">
    <property type="entry name" value="GCV_H"/>
</dbReference>
<name>A0A3N1Y759_9GAMM</name>
<evidence type="ECO:0000313" key="7">
    <source>
        <dbReference type="Proteomes" id="UP000276634"/>
    </source>
</evidence>
<comment type="function">
    <text evidence="3">The glycine cleavage system catalyzes the degradation of glycine. The H protein shuttles the methylamine group of glycine from the P protein to the T protein.</text>
</comment>
<reference evidence="6 7" key="1">
    <citation type="submission" date="2018-11" db="EMBL/GenBank/DDBJ databases">
        <title>Genomic Encyclopedia of Type Strains, Phase IV (KMG-IV): sequencing the most valuable type-strain genomes for metagenomic binning, comparative biology and taxonomic classification.</title>
        <authorList>
            <person name="Goeker M."/>
        </authorList>
    </citation>
    <scope>NUCLEOTIDE SEQUENCE [LARGE SCALE GENOMIC DNA]</scope>
    <source>
        <strain evidence="6 7">DSM 100275</strain>
    </source>
</reference>
<keyword evidence="2 3" id="KW-0450">Lipoyl</keyword>
<dbReference type="InterPro" id="IPR033753">
    <property type="entry name" value="GCV_H/Fam206"/>
</dbReference>
<evidence type="ECO:0000256" key="4">
    <source>
        <dbReference type="PIRSR" id="PIRSR617453-50"/>
    </source>
</evidence>
<evidence type="ECO:0000256" key="2">
    <source>
        <dbReference type="ARBA" id="ARBA00022823"/>
    </source>
</evidence>
<proteinExistence type="inferred from homology"/>
<sequence>MSDIPAQLRYTRSHEWVRIEDDGSVVVGITDHAQEQLGDLVFVELPEVGRRVAAGEDCAVVESVKAASDVYAPVAGEVAEVNGELEGSPELVNQDPYGRGWLFRLRDADLGSAELLDAEAYRAHVESEEH</sequence>
<dbReference type="Gene3D" id="2.40.50.100">
    <property type="match status" value="1"/>
</dbReference>
<dbReference type="PROSITE" id="PS50968">
    <property type="entry name" value="BIOTINYL_LIPOYL"/>
    <property type="match status" value="1"/>
</dbReference>
<comment type="similarity">
    <text evidence="1 3">Belongs to the GcvH family.</text>
</comment>
<dbReference type="GO" id="GO:0005829">
    <property type="term" value="C:cytosol"/>
    <property type="evidence" value="ECO:0007669"/>
    <property type="project" value="TreeGrafter"/>
</dbReference>
<dbReference type="AlphaFoldDB" id="A0A3N1Y759"/>